<dbReference type="Proteomes" id="UP000298327">
    <property type="component" value="Unassembled WGS sequence"/>
</dbReference>
<reference evidence="6 7" key="1">
    <citation type="submission" date="2019-02" db="EMBL/GenBank/DDBJ databases">
        <title>Genome sequencing of the rare red list fungi Dentipellis fragilis.</title>
        <authorList>
            <person name="Buettner E."/>
            <person name="Kellner H."/>
        </authorList>
    </citation>
    <scope>NUCLEOTIDE SEQUENCE [LARGE SCALE GENOMIC DNA]</scope>
    <source>
        <strain evidence="6 7">DSM 105465</strain>
    </source>
</reference>
<dbReference type="PANTHER" id="PTHR43863:SF2">
    <property type="entry name" value="MALTASE-GLUCOAMYLASE"/>
    <property type="match status" value="1"/>
</dbReference>
<dbReference type="InterPro" id="IPR000322">
    <property type="entry name" value="Glyco_hydro_31_TIM"/>
</dbReference>
<dbReference type="GO" id="GO:0030246">
    <property type="term" value="F:carbohydrate binding"/>
    <property type="evidence" value="ECO:0007669"/>
    <property type="project" value="InterPro"/>
</dbReference>
<dbReference type="SUPFAM" id="SSF51011">
    <property type="entry name" value="Glycosyl hydrolase domain"/>
    <property type="match status" value="1"/>
</dbReference>
<evidence type="ECO:0000256" key="2">
    <source>
        <dbReference type="RuleBase" id="RU361185"/>
    </source>
</evidence>
<dbReference type="CDD" id="cd14752">
    <property type="entry name" value="GH31_N"/>
    <property type="match status" value="1"/>
</dbReference>
<evidence type="ECO:0000256" key="3">
    <source>
        <dbReference type="SAM" id="SignalP"/>
    </source>
</evidence>
<feature type="domain" description="Glycoside hydrolase family 31 TIM barrel" evidence="4">
    <location>
        <begin position="259"/>
        <end position="592"/>
    </location>
</feature>
<dbReference type="Gene3D" id="2.60.40.1180">
    <property type="entry name" value="Golgi alpha-mannosidase II"/>
    <property type="match status" value="1"/>
</dbReference>
<evidence type="ECO:0000259" key="4">
    <source>
        <dbReference type="Pfam" id="PF01055"/>
    </source>
</evidence>
<evidence type="ECO:0008006" key="8">
    <source>
        <dbReference type="Google" id="ProtNLM"/>
    </source>
</evidence>
<sequence>MFGRLLSLYLSLSFVATVTAQDYFNPNSTGIKLQNGFERVFVQPFGNHAFRVRASLMKDPVGTELSAFLDPPLEGPGGNAGLKVDQEVPYQGNATIRNGNLIADLSLGVLSFYRVEPNGSRTLLTSEFTDDKALASRYYVQEFRASSYEAQFSFTSDLDEQFYGVGQQACCKDNSVNKKGQTVDLINFNSQVPIPVFTSNKGYLMFFNFPGQGRIEFGQIKTRFVAEETTVVDYYITTAPVGDYDALQQQYTAVTGRQPTPPDFILGYQQSKLRYYNQSQVIDVAQRFHDEQINLSMIVVDFFAWKFQGDWSFDPSLWPDPAGMAAQVKNLTGAEMMVSLWPSVENESENYLTLQRNGWLVTTRDGTGVTDSFAGVYTRLVDSTNPGARQFLWKRLNDSYFSKGIHNFWIDQADGGTLGEAYENNGQDDMRFIPYARAFARYYIGTQTAAGKMYPWLHQQAIDEGLHNLTNTPASATACKYMSLTRSTFAGGQRFCSYLWSGDTISRFDVSAAADYVGRLCFCGRELFVRWLSMGTFLPYMRVHGDRDCSLPVNNSLVIANPCPNEPWAYGEENFPIIKMYISLRYQLVPYVKKLFEQLQDTGRTIMRPLYFDFSISDPFVANATRFNEPLVTHQFMLGPGILVSPVGVQNAASKEVYLPRLNDNQTQSNLTWTHWWTEKSYGQGGNIVNISAPLDQIPVFYLGSKDDILSVRRLSEPLQIYVSLSPCYIRVDAQDHARGGLTIGTASIPPTETATCIWKQNCGSIAIPWHISAPAVTTMDGHSKAKAWIQHARGTSTTRVLFKRYIAR</sequence>
<keyword evidence="3" id="KW-0732">Signal</keyword>
<feature type="chain" id="PRO_5021372350" description="Glycoside hydrolase family 31 N-terminal domain-containing protein" evidence="3">
    <location>
        <begin position="21"/>
        <end position="809"/>
    </location>
</feature>
<evidence type="ECO:0000313" key="6">
    <source>
        <dbReference type="EMBL" id="TFY64577.1"/>
    </source>
</evidence>
<dbReference type="SUPFAM" id="SSF74650">
    <property type="entry name" value="Galactose mutarotase-like"/>
    <property type="match status" value="1"/>
</dbReference>
<dbReference type="Pfam" id="PF01055">
    <property type="entry name" value="Glyco_hydro_31_2nd"/>
    <property type="match status" value="1"/>
</dbReference>
<name>A0A4Y9YSA6_9AGAM</name>
<gene>
    <name evidence="6" type="ORF">EVG20_g5894</name>
</gene>
<organism evidence="6 7">
    <name type="scientific">Dentipellis fragilis</name>
    <dbReference type="NCBI Taxonomy" id="205917"/>
    <lineage>
        <taxon>Eukaryota</taxon>
        <taxon>Fungi</taxon>
        <taxon>Dikarya</taxon>
        <taxon>Basidiomycota</taxon>
        <taxon>Agaricomycotina</taxon>
        <taxon>Agaricomycetes</taxon>
        <taxon>Russulales</taxon>
        <taxon>Hericiaceae</taxon>
        <taxon>Dentipellis</taxon>
    </lineage>
</organism>
<dbReference type="InterPro" id="IPR051816">
    <property type="entry name" value="Glycosyl_Hydrolase_31"/>
</dbReference>
<keyword evidence="2" id="KW-0378">Hydrolase</keyword>
<evidence type="ECO:0000256" key="1">
    <source>
        <dbReference type="ARBA" id="ARBA00007806"/>
    </source>
</evidence>
<dbReference type="STRING" id="205917.A0A4Y9YSA6"/>
<dbReference type="PANTHER" id="PTHR43863">
    <property type="entry name" value="HYDROLASE, PUTATIVE (AFU_ORTHOLOGUE AFUA_1G03140)-RELATED"/>
    <property type="match status" value="1"/>
</dbReference>
<dbReference type="GO" id="GO:0005975">
    <property type="term" value="P:carbohydrate metabolic process"/>
    <property type="evidence" value="ECO:0007669"/>
    <property type="project" value="InterPro"/>
</dbReference>
<dbReference type="InterPro" id="IPR048395">
    <property type="entry name" value="Glyco_hydro_31_C"/>
</dbReference>
<comment type="similarity">
    <text evidence="1 2">Belongs to the glycosyl hydrolase 31 family.</text>
</comment>
<dbReference type="SUPFAM" id="SSF51445">
    <property type="entry name" value="(Trans)glycosidases"/>
    <property type="match status" value="1"/>
</dbReference>
<dbReference type="GO" id="GO:0004553">
    <property type="term" value="F:hydrolase activity, hydrolyzing O-glycosyl compounds"/>
    <property type="evidence" value="ECO:0007669"/>
    <property type="project" value="InterPro"/>
</dbReference>
<dbReference type="Pfam" id="PF21365">
    <property type="entry name" value="Glyco_hydro_31_3rd"/>
    <property type="match status" value="1"/>
</dbReference>
<keyword evidence="2" id="KW-0326">Glycosidase</keyword>
<evidence type="ECO:0000259" key="5">
    <source>
        <dbReference type="Pfam" id="PF21365"/>
    </source>
</evidence>
<dbReference type="Gene3D" id="3.20.20.80">
    <property type="entry name" value="Glycosidases"/>
    <property type="match status" value="2"/>
</dbReference>
<protein>
    <recommendedName>
        <fullName evidence="8">Glycoside hydrolase family 31 N-terminal domain-containing protein</fullName>
    </recommendedName>
</protein>
<dbReference type="InterPro" id="IPR011013">
    <property type="entry name" value="Gal_mutarotase_sf_dom"/>
</dbReference>
<dbReference type="InterPro" id="IPR017853">
    <property type="entry name" value="GH"/>
</dbReference>
<proteinExistence type="inferred from homology"/>
<comment type="caution">
    <text evidence="6">The sequence shown here is derived from an EMBL/GenBank/DDBJ whole genome shotgun (WGS) entry which is preliminary data.</text>
</comment>
<dbReference type="Gene3D" id="2.60.40.1760">
    <property type="entry name" value="glycosyl hydrolase (family 31)"/>
    <property type="match status" value="1"/>
</dbReference>
<accession>A0A4Y9YSA6</accession>
<dbReference type="OrthoDB" id="10070917at2759"/>
<dbReference type="EMBL" id="SEOQ01000368">
    <property type="protein sequence ID" value="TFY64577.1"/>
    <property type="molecule type" value="Genomic_DNA"/>
</dbReference>
<dbReference type="AlphaFoldDB" id="A0A4Y9YSA6"/>
<feature type="domain" description="Glycosyl hydrolase family 31 C-terminal" evidence="5">
    <location>
        <begin position="603"/>
        <end position="702"/>
    </location>
</feature>
<dbReference type="InterPro" id="IPR013780">
    <property type="entry name" value="Glyco_hydro_b"/>
</dbReference>
<evidence type="ECO:0000313" key="7">
    <source>
        <dbReference type="Proteomes" id="UP000298327"/>
    </source>
</evidence>
<feature type="signal peptide" evidence="3">
    <location>
        <begin position="1"/>
        <end position="20"/>
    </location>
</feature>
<keyword evidence="7" id="KW-1185">Reference proteome</keyword>